<reference evidence="7" key="3">
    <citation type="submission" date="2022-12" db="EMBL/GenBank/DDBJ databases">
        <authorList>
            <person name="Sun Q."/>
            <person name="Zhou Y."/>
        </authorList>
    </citation>
    <scope>NUCLEOTIDE SEQUENCE</scope>
    <source>
        <strain evidence="7">CGMCC 1.15034</strain>
    </source>
</reference>
<dbReference type="PANTHER" id="PTHR43806">
    <property type="entry name" value="PEPTIDASE S8"/>
    <property type="match status" value="1"/>
</dbReference>
<name>A0A410V6D2_9BRAD</name>
<keyword evidence="3 5" id="KW-0378">Hydrolase</keyword>
<protein>
    <submittedName>
        <fullName evidence="8">Peptidase S8/S53 subtilisin kexin sedolisin</fullName>
    </submittedName>
</protein>
<dbReference type="Proteomes" id="UP000625079">
    <property type="component" value="Unassembled WGS sequence"/>
</dbReference>
<dbReference type="InterPro" id="IPR015500">
    <property type="entry name" value="Peptidase_S8_subtilisin-rel"/>
</dbReference>
<evidence type="ECO:0000256" key="1">
    <source>
        <dbReference type="ARBA" id="ARBA00011073"/>
    </source>
</evidence>
<dbReference type="EMBL" id="CP030057">
    <property type="protein sequence ID" value="QOZ60320.1"/>
    <property type="molecule type" value="Genomic_DNA"/>
</dbReference>
<evidence type="ECO:0000256" key="4">
    <source>
        <dbReference type="ARBA" id="ARBA00022825"/>
    </source>
</evidence>
<dbReference type="EMBL" id="BMHC01000009">
    <property type="protein sequence ID" value="GGI27170.1"/>
    <property type="molecule type" value="Genomic_DNA"/>
</dbReference>
<evidence type="ECO:0000259" key="6">
    <source>
        <dbReference type="Pfam" id="PF00082"/>
    </source>
</evidence>
<dbReference type="PANTHER" id="PTHR43806:SF11">
    <property type="entry name" value="CEREVISIN-RELATED"/>
    <property type="match status" value="1"/>
</dbReference>
<keyword evidence="9" id="KW-1185">Reference proteome</keyword>
<evidence type="ECO:0000256" key="2">
    <source>
        <dbReference type="ARBA" id="ARBA00022670"/>
    </source>
</evidence>
<keyword evidence="4 5" id="KW-0720">Serine protease</keyword>
<dbReference type="Gene3D" id="3.40.50.200">
    <property type="entry name" value="Peptidase S8/S53 domain"/>
    <property type="match status" value="1"/>
</dbReference>
<dbReference type="PROSITE" id="PS51892">
    <property type="entry name" value="SUBTILASE"/>
    <property type="match status" value="1"/>
</dbReference>
<dbReference type="AlphaFoldDB" id="A0A410V6D2"/>
<dbReference type="SUPFAM" id="SSF52743">
    <property type="entry name" value="Subtilisin-like"/>
    <property type="match status" value="1"/>
</dbReference>
<feature type="domain" description="Peptidase S8/S53" evidence="6">
    <location>
        <begin position="157"/>
        <end position="454"/>
    </location>
</feature>
<reference evidence="7" key="1">
    <citation type="journal article" date="2014" name="Int. J. Syst. Evol. Microbiol.">
        <title>Complete genome sequence of Corynebacterium casei LMG S-19264T (=DSM 44701T), isolated from a smear-ripened cheese.</title>
        <authorList>
            <consortium name="US DOE Joint Genome Institute (JGI-PGF)"/>
            <person name="Walter F."/>
            <person name="Albersmeier A."/>
            <person name="Kalinowski J."/>
            <person name="Ruckert C."/>
        </authorList>
    </citation>
    <scope>NUCLEOTIDE SEQUENCE</scope>
    <source>
        <strain evidence="7">CGMCC 1.15034</strain>
    </source>
</reference>
<dbReference type="InterPro" id="IPR036852">
    <property type="entry name" value="Peptidase_S8/S53_dom_sf"/>
</dbReference>
<feature type="active site" description="Charge relay system" evidence="5">
    <location>
        <position position="404"/>
    </location>
</feature>
<dbReference type="PRINTS" id="PR00723">
    <property type="entry name" value="SUBTILISIN"/>
</dbReference>
<dbReference type="GO" id="GO:0004252">
    <property type="term" value="F:serine-type endopeptidase activity"/>
    <property type="evidence" value="ECO:0007669"/>
    <property type="project" value="UniProtKB-UniRule"/>
</dbReference>
<organism evidence="7 10">
    <name type="scientific">Bradyrhizobium guangdongense</name>
    <dbReference type="NCBI Taxonomy" id="1325090"/>
    <lineage>
        <taxon>Bacteria</taxon>
        <taxon>Pseudomonadati</taxon>
        <taxon>Pseudomonadota</taxon>
        <taxon>Alphaproteobacteria</taxon>
        <taxon>Hyphomicrobiales</taxon>
        <taxon>Nitrobacteraceae</taxon>
        <taxon>Bradyrhizobium</taxon>
    </lineage>
</organism>
<evidence type="ECO:0000313" key="10">
    <source>
        <dbReference type="Proteomes" id="UP000625079"/>
    </source>
</evidence>
<gene>
    <name evidence="7" type="ORF">GCM10010987_43050</name>
    <name evidence="8" type="ORF">XH86_17560</name>
</gene>
<comment type="similarity">
    <text evidence="1 5">Belongs to the peptidase S8 family.</text>
</comment>
<keyword evidence="2 5" id="KW-0645">Protease</keyword>
<feature type="active site" description="Charge relay system" evidence="5">
    <location>
        <position position="206"/>
    </location>
</feature>
<reference evidence="8 9" key="2">
    <citation type="submission" date="2018-06" db="EMBL/GenBank/DDBJ databases">
        <title>Comparative genomics of rhizobia nodulating Arachis hypogaea in China.</title>
        <authorList>
            <person name="Li Y."/>
        </authorList>
    </citation>
    <scope>NUCLEOTIDE SEQUENCE [LARGE SCALE GENOMIC DNA]</scope>
    <source>
        <strain evidence="8 9">CCBAU 51658</strain>
    </source>
</reference>
<evidence type="ECO:0000313" key="8">
    <source>
        <dbReference type="EMBL" id="QOZ60320.1"/>
    </source>
</evidence>
<dbReference type="GO" id="GO:0006508">
    <property type="term" value="P:proteolysis"/>
    <property type="evidence" value="ECO:0007669"/>
    <property type="project" value="UniProtKB-KW"/>
</dbReference>
<dbReference type="InterPro" id="IPR000209">
    <property type="entry name" value="Peptidase_S8/S53_dom"/>
</dbReference>
<sequence>MTPWEMPTGYVRVLVQRDQNSVLIGAANDLLKGDSPVGTMRDYVHENAAPDFLIDGEFGALPIWDGVDQRPAVSPKDRGEKAFSLLELEKSKKFLVRAYVSPATLSKPDFNDGEPVWLDSDVRGLLALPPANQATGDTETVRQDLNTSVLQDNGLYGTDIAVAIVDTGICRSHLARRLGFNPALDVSNSWTPPTVATMPGLHRIGHGTMCAYGVLSVAPNVTLLDYPLLLGRPAGEHTVSATIGEMMRGYLVLIWRWALTAVIPQSALVVNNSWGIFHPSLDDFAPGDPRRYIDNPGHPFRLYIALLKAFGADVLFAAGNCGDGCPNAVCLQRTTGMIMGANAYDEVLTLAGCDIHDLRVCYSSQGPSIAGMPQQKPDITAYTQFLGSKVLRGPRGFEPDTGTSAACAVASGCVAALRTAQPPTATDPAAMIRVLQATAHLMGGAVPNYDYGYGIIRPVAAGQSLGIIP</sequence>
<dbReference type="PROSITE" id="PS00136">
    <property type="entry name" value="SUBTILASE_ASP"/>
    <property type="match status" value="1"/>
</dbReference>
<feature type="active site" description="Charge relay system" evidence="5">
    <location>
        <position position="166"/>
    </location>
</feature>
<dbReference type="RefSeq" id="WP_128965919.1">
    <property type="nucleotide sequence ID" value="NZ_BMHC01000009.1"/>
</dbReference>
<dbReference type="Pfam" id="PF00082">
    <property type="entry name" value="Peptidase_S8"/>
    <property type="match status" value="1"/>
</dbReference>
<dbReference type="Proteomes" id="UP000593880">
    <property type="component" value="Chromosome"/>
</dbReference>
<evidence type="ECO:0000256" key="5">
    <source>
        <dbReference type="PROSITE-ProRule" id="PRU01240"/>
    </source>
</evidence>
<evidence type="ECO:0000313" key="7">
    <source>
        <dbReference type="EMBL" id="GGI27170.1"/>
    </source>
</evidence>
<dbReference type="InterPro" id="IPR023827">
    <property type="entry name" value="Peptidase_S8_Asp-AS"/>
</dbReference>
<dbReference type="InterPro" id="IPR050131">
    <property type="entry name" value="Peptidase_S8_subtilisin-like"/>
</dbReference>
<evidence type="ECO:0000313" key="9">
    <source>
        <dbReference type="Proteomes" id="UP000593880"/>
    </source>
</evidence>
<dbReference type="CDD" id="cd00306">
    <property type="entry name" value="Peptidases_S8_S53"/>
    <property type="match status" value="1"/>
</dbReference>
<dbReference type="OrthoDB" id="3496386at2"/>
<proteinExistence type="inferred from homology"/>
<accession>A0A410V6D2</accession>
<evidence type="ECO:0000256" key="3">
    <source>
        <dbReference type="ARBA" id="ARBA00022801"/>
    </source>
</evidence>